<keyword evidence="5" id="KW-0560">Oxidoreductase</keyword>
<reference evidence="7" key="1">
    <citation type="submission" date="2022-06" db="EMBL/GenBank/DDBJ databases">
        <title>Novel species in genus nocardia.</title>
        <authorList>
            <person name="Li F."/>
        </authorList>
    </citation>
    <scope>NUCLEOTIDE SEQUENCE</scope>
    <source>
        <strain evidence="7">CDC141</strain>
    </source>
</reference>
<dbReference type="PROSITE" id="PS51387">
    <property type="entry name" value="FAD_PCMH"/>
    <property type="match status" value="1"/>
</dbReference>
<evidence type="ECO:0000256" key="4">
    <source>
        <dbReference type="ARBA" id="ARBA00022827"/>
    </source>
</evidence>
<dbReference type="Pfam" id="PF01565">
    <property type="entry name" value="FAD_binding_4"/>
    <property type="match status" value="1"/>
</dbReference>
<evidence type="ECO:0000313" key="8">
    <source>
        <dbReference type="Proteomes" id="UP001139157"/>
    </source>
</evidence>
<dbReference type="Gene3D" id="3.30.465.10">
    <property type="match status" value="1"/>
</dbReference>
<evidence type="ECO:0000259" key="6">
    <source>
        <dbReference type="PROSITE" id="PS51387"/>
    </source>
</evidence>
<evidence type="ECO:0000313" key="7">
    <source>
        <dbReference type="EMBL" id="MCM6778715.1"/>
    </source>
</evidence>
<dbReference type="AlphaFoldDB" id="A0A9X2EE80"/>
<dbReference type="PANTHER" id="PTHR42973">
    <property type="entry name" value="BINDING OXIDOREDUCTASE, PUTATIVE (AFU_ORTHOLOGUE AFUA_1G17690)-RELATED"/>
    <property type="match status" value="1"/>
</dbReference>
<dbReference type="PANTHER" id="PTHR42973:SF39">
    <property type="entry name" value="FAD-BINDING PCMH-TYPE DOMAIN-CONTAINING PROTEIN"/>
    <property type="match status" value="1"/>
</dbReference>
<comment type="caution">
    <text evidence="7">The sequence shown here is derived from an EMBL/GenBank/DDBJ whole genome shotgun (WGS) entry which is preliminary data.</text>
</comment>
<protein>
    <submittedName>
        <fullName evidence="7">FAD-binding oxidoreductase</fullName>
    </submittedName>
</protein>
<dbReference type="EMBL" id="JAMRXG010000025">
    <property type="protein sequence ID" value="MCM6778715.1"/>
    <property type="molecule type" value="Genomic_DNA"/>
</dbReference>
<dbReference type="RefSeq" id="WP_251918255.1">
    <property type="nucleotide sequence ID" value="NZ_JAMRXG010000025.1"/>
</dbReference>
<proteinExistence type="inferred from homology"/>
<dbReference type="Proteomes" id="UP001139157">
    <property type="component" value="Unassembled WGS sequence"/>
</dbReference>
<comment type="similarity">
    <text evidence="2">Belongs to the oxygen-dependent FAD-linked oxidoreductase family.</text>
</comment>
<keyword evidence="4" id="KW-0274">FAD</keyword>
<organism evidence="7 8">
    <name type="scientific">Nocardia pulmonis</name>
    <dbReference type="NCBI Taxonomy" id="2951408"/>
    <lineage>
        <taxon>Bacteria</taxon>
        <taxon>Bacillati</taxon>
        <taxon>Actinomycetota</taxon>
        <taxon>Actinomycetes</taxon>
        <taxon>Mycobacteriales</taxon>
        <taxon>Nocardiaceae</taxon>
        <taxon>Nocardia</taxon>
    </lineage>
</organism>
<dbReference type="InterPro" id="IPR006094">
    <property type="entry name" value="Oxid_FAD_bind_N"/>
</dbReference>
<evidence type="ECO:0000256" key="5">
    <source>
        <dbReference type="ARBA" id="ARBA00023002"/>
    </source>
</evidence>
<dbReference type="SUPFAM" id="SSF56176">
    <property type="entry name" value="FAD-binding/transporter-associated domain-like"/>
    <property type="match status" value="1"/>
</dbReference>
<gene>
    <name evidence="7" type="ORF">NDR86_35055</name>
</gene>
<dbReference type="Gene3D" id="3.30.43.10">
    <property type="entry name" value="Uridine Diphospho-n-acetylenolpyruvylglucosamine Reductase, domain 2"/>
    <property type="match status" value="1"/>
</dbReference>
<sequence>MSAGQGGWSRRFELSRRHLFAIGGGLAVAACSPVGGAERAEPADDSGLRSAVRGRVLLPGDAGFDRARTPWNLTVDQSVRAVVEPADADDAVALVRYARDTGRDLAVQPNGHNPSAAVNGTILVRTRALNELRIDPATRSARVGAGVSWGQVQAAASGHGLTGVAGSSPAVGVTGYTLGGGLSWFARRFGWASDSVTAFDIVDADATARRVTKTSDPELFWALRGGGGDHALITATEFDLHPAPALYGGKMVWPVALAARVLAAFREITASAPDELTLWWSLLRVPDAPPMVAVDLTYLGEAGAAETLLRPLDRIEGRLRDTRRSMPPAELGTIVGEPTDPSPISSHIELLTALTDADAVNLLAEPMDPLVGVQVRHLGGALARPSDSAAGAVTAPYYLGLIAVQPAPAAAAANEDRVAKFLGALEQSRSRRTPRTLLGPRQTAADAFGSDTLNRLRDIKRRSDPKDLFRSNFPVLNGTAGR</sequence>
<dbReference type="InterPro" id="IPR050416">
    <property type="entry name" value="FAD-linked_Oxidoreductase"/>
</dbReference>
<dbReference type="InterPro" id="IPR016167">
    <property type="entry name" value="FAD-bd_PCMH_sub1"/>
</dbReference>
<dbReference type="GO" id="GO:0071949">
    <property type="term" value="F:FAD binding"/>
    <property type="evidence" value="ECO:0007669"/>
    <property type="project" value="InterPro"/>
</dbReference>
<dbReference type="Gene3D" id="3.40.462.20">
    <property type="match status" value="1"/>
</dbReference>
<evidence type="ECO:0000256" key="3">
    <source>
        <dbReference type="ARBA" id="ARBA00022630"/>
    </source>
</evidence>
<dbReference type="GO" id="GO:0016491">
    <property type="term" value="F:oxidoreductase activity"/>
    <property type="evidence" value="ECO:0007669"/>
    <property type="project" value="UniProtKB-KW"/>
</dbReference>
<name>A0A9X2EE80_9NOCA</name>
<keyword evidence="8" id="KW-1185">Reference proteome</keyword>
<dbReference type="InterPro" id="IPR016166">
    <property type="entry name" value="FAD-bd_PCMH"/>
</dbReference>
<evidence type="ECO:0000256" key="2">
    <source>
        <dbReference type="ARBA" id="ARBA00005466"/>
    </source>
</evidence>
<accession>A0A9X2EE80</accession>
<comment type="cofactor">
    <cofactor evidence="1">
        <name>FAD</name>
        <dbReference type="ChEBI" id="CHEBI:57692"/>
    </cofactor>
</comment>
<evidence type="ECO:0000256" key="1">
    <source>
        <dbReference type="ARBA" id="ARBA00001974"/>
    </source>
</evidence>
<dbReference type="InterPro" id="IPR016169">
    <property type="entry name" value="FAD-bd_PCMH_sub2"/>
</dbReference>
<feature type="domain" description="FAD-binding PCMH-type" evidence="6">
    <location>
        <begin position="75"/>
        <end position="243"/>
    </location>
</feature>
<keyword evidence="3" id="KW-0285">Flavoprotein</keyword>
<dbReference type="InterPro" id="IPR036318">
    <property type="entry name" value="FAD-bd_PCMH-like_sf"/>
</dbReference>